<gene>
    <name evidence="1" type="ORF">PSON_ATCC_30995.1.T0120315</name>
</gene>
<organism evidence="1 2">
    <name type="scientific">Paramecium sonneborni</name>
    <dbReference type="NCBI Taxonomy" id="65129"/>
    <lineage>
        <taxon>Eukaryota</taxon>
        <taxon>Sar</taxon>
        <taxon>Alveolata</taxon>
        <taxon>Ciliophora</taxon>
        <taxon>Intramacronucleata</taxon>
        <taxon>Oligohymenophorea</taxon>
        <taxon>Peniculida</taxon>
        <taxon>Parameciidae</taxon>
        <taxon>Paramecium</taxon>
    </lineage>
</organism>
<evidence type="ECO:0000313" key="1">
    <source>
        <dbReference type="EMBL" id="CAD8058663.1"/>
    </source>
</evidence>
<dbReference type="AlphaFoldDB" id="A0A8S1KZQ0"/>
<protein>
    <submittedName>
        <fullName evidence="1">Uncharacterized protein</fullName>
    </submittedName>
</protein>
<accession>A0A8S1KZQ0</accession>
<keyword evidence="2" id="KW-1185">Reference proteome</keyword>
<dbReference type="Proteomes" id="UP000692954">
    <property type="component" value="Unassembled WGS sequence"/>
</dbReference>
<proteinExistence type="predicted"/>
<dbReference type="EMBL" id="CAJJDN010000012">
    <property type="protein sequence ID" value="CAD8058663.1"/>
    <property type="molecule type" value="Genomic_DNA"/>
</dbReference>
<reference evidence="1" key="1">
    <citation type="submission" date="2021-01" db="EMBL/GenBank/DDBJ databases">
        <authorList>
            <consortium name="Genoscope - CEA"/>
            <person name="William W."/>
        </authorList>
    </citation>
    <scope>NUCLEOTIDE SEQUENCE</scope>
</reference>
<evidence type="ECO:0000313" key="2">
    <source>
        <dbReference type="Proteomes" id="UP000692954"/>
    </source>
</evidence>
<name>A0A8S1KZQ0_9CILI</name>
<comment type="caution">
    <text evidence="1">The sequence shown here is derived from an EMBL/GenBank/DDBJ whole genome shotgun (WGS) entry which is preliminary data.</text>
</comment>
<sequence length="135" mass="16133">MMQSVDYLDAFQKQLNSKNIQMIRNKKSYQNNDQEEDIDNIKILVFRKAKNNNTVASRRQRIMLKVMIYRGKGRQDRKQGNNYKNRWNDQYLQKGEQQQQYQLVPKSVGQKTPTLMIKENSMNQNNFPSLDTLKK</sequence>